<feature type="region of interest" description="Disordered" evidence="1">
    <location>
        <begin position="107"/>
        <end position="130"/>
    </location>
</feature>
<dbReference type="PANTHER" id="PTHR33429">
    <property type="entry name" value="OS02G0708000 PROTEIN-RELATED"/>
    <property type="match status" value="1"/>
</dbReference>
<keyword evidence="2" id="KW-0812">Transmembrane</keyword>
<dbReference type="HOGENOM" id="CLU_2007762_0_0_1"/>
<keyword evidence="2" id="KW-0472">Membrane</keyword>
<protein>
    <submittedName>
        <fullName evidence="3">Uncharacterized protein</fullName>
    </submittedName>
</protein>
<reference evidence="3" key="1">
    <citation type="journal article" date="2013" name="Nat. Commun.">
        <title>Whole-genome sequencing of Oryza brachyantha reveals mechanisms underlying Oryza genome evolution.</title>
        <authorList>
            <person name="Chen J."/>
            <person name="Huang Q."/>
            <person name="Gao D."/>
            <person name="Wang J."/>
            <person name="Lang Y."/>
            <person name="Liu T."/>
            <person name="Li B."/>
            <person name="Bai Z."/>
            <person name="Luis Goicoechea J."/>
            <person name="Liang C."/>
            <person name="Chen C."/>
            <person name="Zhang W."/>
            <person name="Sun S."/>
            <person name="Liao Y."/>
            <person name="Zhang X."/>
            <person name="Yang L."/>
            <person name="Song C."/>
            <person name="Wang M."/>
            <person name="Shi J."/>
            <person name="Liu G."/>
            <person name="Liu J."/>
            <person name="Zhou H."/>
            <person name="Zhou W."/>
            <person name="Yu Q."/>
            <person name="An N."/>
            <person name="Chen Y."/>
            <person name="Cai Q."/>
            <person name="Wang B."/>
            <person name="Liu B."/>
            <person name="Min J."/>
            <person name="Huang Y."/>
            <person name="Wu H."/>
            <person name="Li Z."/>
            <person name="Zhang Y."/>
            <person name="Yin Y."/>
            <person name="Song W."/>
            <person name="Jiang J."/>
            <person name="Jackson S.A."/>
            <person name="Wing R.A."/>
            <person name="Wang J."/>
            <person name="Chen M."/>
        </authorList>
    </citation>
    <scope>NUCLEOTIDE SEQUENCE [LARGE SCALE GENOMIC DNA]</scope>
    <source>
        <strain evidence="3">cv. IRGC 101232</strain>
    </source>
</reference>
<dbReference type="GeneID" id="107304265"/>
<gene>
    <name evidence="3" type="primary">LOC107304265</name>
</gene>
<evidence type="ECO:0000313" key="4">
    <source>
        <dbReference type="Proteomes" id="UP000006038"/>
    </source>
</evidence>
<dbReference type="eggNOG" id="ENOG502R5CV">
    <property type="taxonomic scope" value="Eukaryota"/>
</dbReference>
<feature type="transmembrane region" description="Helical" evidence="2">
    <location>
        <begin position="34"/>
        <end position="56"/>
    </location>
</feature>
<dbReference type="OrthoDB" id="690693at2759"/>
<name>J3M788_ORYBR</name>
<evidence type="ECO:0000256" key="2">
    <source>
        <dbReference type="SAM" id="Phobius"/>
    </source>
</evidence>
<feature type="compositionally biased region" description="Acidic residues" evidence="1">
    <location>
        <begin position="107"/>
        <end position="123"/>
    </location>
</feature>
<evidence type="ECO:0000313" key="3">
    <source>
        <dbReference type="EnsemblPlants" id="OB05G24620.1"/>
    </source>
</evidence>
<reference evidence="3" key="2">
    <citation type="submission" date="2013-04" db="UniProtKB">
        <authorList>
            <consortium name="EnsemblPlants"/>
        </authorList>
    </citation>
    <scope>IDENTIFICATION</scope>
</reference>
<dbReference type="EnsemblPlants" id="OB05G24620.1">
    <property type="protein sequence ID" value="OB05G24620.1"/>
    <property type="gene ID" value="OB05G24620"/>
</dbReference>
<dbReference type="AlphaFoldDB" id="J3M788"/>
<dbReference type="KEGG" id="obr:107304265"/>
<dbReference type="Proteomes" id="UP000006038">
    <property type="component" value="Chromosome 5"/>
</dbReference>
<dbReference type="Gramene" id="OB05G24620.1">
    <property type="protein sequence ID" value="OB05G24620.1"/>
    <property type="gene ID" value="OB05G24620"/>
</dbReference>
<proteinExistence type="predicted"/>
<dbReference type="PANTHER" id="PTHR33429:SF25">
    <property type="entry name" value="OS05G0417700 PROTEIN"/>
    <property type="match status" value="1"/>
</dbReference>
<keyword evidence="2" id="KW-1133">Transmembrane helix</keyword>
<keyword evidence="4" id="KW-1185">Reference proteome</keyword>
<dbReference type="RefSeq" id="XP_015692997.1">
    <property type="nucleotide sequence ID" value="XM_015837511.1"/>
</dbReference>
<organism evidence="3">
    <name type="scientific">Oryza brachyantha</name>
    <name type="common">malo sina</name>
    <dbReference type="NCBI Taxonomy" id="4533"/>
    <lineage>
        <taxon>Eukaryota</taxon>
        <taxon>Viridiplantae</taxon>
        <taxon>Streptophyta</taxon>
        <taxon>Embryophyta</taxon>
        <taxon>Tracheophyta</taxon>
        <taxon>Spermatophyta</taxon>
        <taxon>Magnoliopsida</taxon>
        <taxon>Liliopsida</taxon>
        <taxon>Poales</taxon>
        <taxon>Poaceae</taxon>
        <taxon>BOP clade</taxon>
        <taxon>Oryzoideae</taxon>
        <taxon>Oryzeae</taxon>
        <taxon>Oryzinae</taxon>
        <taxon>Oryza</taxon>
    </lineage>
</organism>
<evidence type="ECO:0000256" key="1">
    <source>
        <dbReference type="SAM" id="MobiDB-lite"/>
    </source>
</evidence>
<accession>J3M788</accession>
<sequence length="130" mass="13192">MASFLSPPTPLMMTRGVSHNGGAATGIGGSYGSVIVALAIIATLTVASVAVGQLCVRRYASIKPGYGMGAFVKRKIYARRGGGGATYDVALPEKKGGGDVETAIVMEEVEGSEPPQVEEDDEGGASRASS</sequence>
<dbReference type="OMA" id="MAESHHD"/>